<comment type="similarity">
    <text evidence="2">Belongs to the sulfatase family.</text>
</comment>
<gene>
    <name evidence="7" type="primary">Arsb</name>
    <name evidence="7" type="ORF">GWK47_046506</name>
</gene>
<dbReference type="PANTHER" id="PTHR10342">
    <property type="entry name" value="ARYLSULFATASE"/>
    <property type="match status" value="1"/>
</dbReference>
<dbReference type="Pfam" id="PF00884">
    <property type="entry name" value="Sulfatase"/>
    <property type="match status" value="1"/>
</dbReference>
<evidence type="ECO:0000313" key="8">
    <source>
        <dbReference type="Proteomes" id="UP000770661"/>
    </source>
</evidence>
<accession>A0A8J5CWC1</accession>
<dbReference type="OrthoDB" id="103349at2759"/>
<feature type="domain" description="Sulfatase N-terminal" evidence="6">
    <location>
        <begin position="11"/>
        <end position="114"/>
    </location>
</feature>
<dbReference type="GO" id="GO:0008484">
    <property type="term" value="F:sulfuric ester hydrolase activity"/>
    <property type="evidence" value="ECO:0007669"/>
    <property type="project" value="InterPro"/>
</dbReference>
<organism evidence="7 8">
    <name type="scientific">Chionoecetes opilio</name>
    <name type="common">Atlantic snow crab</name>
    <name type="synonym">Cancer opilio</name>
    <dbReference type="NCBI Taxonomy" id="41210"/>
    <lineage>
        <taxon>Eukaryota</taxon>
        <taxon>Metazoa</taxon>
        <taxon>Ecdysozoa</taxon>
        <taxon>Arthropoda</taxon>
        <taxon>Crustacea</taxon>
        <taxon>Multicrustacea</taxon>
        <taxon>Malacostraca</taxon>
        <taxon>Eumalacostraca</taxon>
        <taxon>Eucarida</taxon>
        <taxon>Decapoda</taxon>
        <taxon>Pleocyemata</taxon>
        <taxon>Brachyura</taxon>
        <taxon>Eubrachyura</taxon>
        <taxon>Majoidea</taxon>
        <taxon>Majidae</taxon>
        <taxon>Chionoecetes</taxon>
    </lineage>
</organism>
<keyword evidence="3" id="KW-0479">Metal-binding</keyword>
<dbReference type="InterPro" id="IPR000917">
    <property type="entry name" value="Sulfatase_N"/>
</dbReference>
<evidence type="ECO:0000256" key="2">
    <source>
        <dbReference type="ARBA" id="ARBA00008779"/>
    </source>
</evidence>
<dbReference type="InterPro" id="IPR047115">
    <property type="entry name" value="ARSB"/>
</dbReference>
<dbReference type="Proteomes" id="UP000770661">
    <property type="component" value="Unassembled WGS sequence"/>
</dbReference>
<evidence type="ECO:0000256" key="5">
    <source>
        <dbReference type="ARBA" id="ARBA00023180"/>
    </source>
</evidence>
<dbReference type="AlphaFoldDB" id="A0A8J5CWC1"/>
<dbReference type="InterPro" id="IPR017850">
    <property type="entry name" value="Alkaline_phosphatase_core_sf"/>
</dbReference>
<proteinExistence type="inferred from homology"/>
<dbReference type="Gene3D" id="3.30.1120.10">
    <property type="match status" value="1"/>
</dbReference>
<comment type="caution">
    <text evidence="7">The sequence shown here is derived from an EMBL/GenBank/DDBJ whole genome shotgun (WGS) entry which is preliminary data.</text>
</comment>
<protein>
    <submittedName>
        <fullName evidence="7">Arylsulfatase B</fullName>
    </submittedName>
</protein>
<keyword evidence="5" id="KW-0325">Glycoprotein</keyword>
<dbReference type="SUPFAM" id="SSF53649">
    <property type="entry name" value="Alkaline phosphatase-like"/>
    <property type="match status" value="1"/>
</dbReference>
<comment type="cofactor">
    <cofactor evidence="1">
        <name>Ca(2+)</name>
        <dbReference type="ChEBI" id="CHEBI:29108"/>
    </cofactor>
</comment>
<dbReference type="PANTHER" id="PTHR10342:SF273">
    <property type="entry name" value="RE14504P"/>
    <property type="match status" value="1"/>
</dbReference>
<sequence length="276" mass="30838">MPRLNVTSLPGKYATDLFTEEAVSVINQHNQSQPLFLYLAHLAVHASNSYAPLQAPEQTVDKFDFIEDDMRQKYAAMLWKLDESVGQIVEALQTNHMLQNSIILFSSDNGGAPAGFGLNYGSNWPLRGRLKTLTSETWFGPSGRNETAPETELDVILAMVLNSTAANAVRTINPEAFSSIEALRLEAEVECGPVPDHTTEYCNSQEHPCLFHIPSDPCECNNVASMYPEYVDILKTRLEIYSSTMVPLANKERDPNGDPRYWGYTSTNWLDYPSPL</sequence>
<name>A0A8J5CWC1_CHIOP</name>
<dbReference type="EMBL" id="JACEEZ010011180">
    <property type="protein sequence ID" value="KAG0721425.1"/>
    <property type="molecule type" value="Genomic_DNA"/>
</dbReference>
<reference evidence="7" key="1">
    <citation type="submission" date="2020-07" db="EMBL/GenBank/DDBJ databases">
        <title>The High-quality genome of the commercially important snow crab, Chionoecetes opilio.</title>
        <authorList>
            <person name="Jeong J.-H."/>
            <person name="Ryu S."/>
        </authorList>
    </citation>
    <scope>NUCLEOTIDE SEQUENCE</scope>
    <source>
        <strain evidence="7">MADBK_172401_WGS</strain>
        <tissue evidence="7">Digestive gland</tissue>
    </source>
</reference>
<evidence type="ECO:0000256" key="1">
    <source>
        <dbReference type="ARBA" id="ARBA00001913"/>
    </source>
</evidence>
<keyword evidence="8" id="KW-1185">Reference proteome</keyword>
<evidence type="ECO:0000256" key="3">
    <source>
        <dbReference type="ARBA" id="ARBA00022723"/>
    </source>
</evidence>
<keyword evidence="4" id="KW-0106">Calcium</keyword>
<evidence type="ECO:0000313" key="7">
    <source>
        <dbReference type="EMBL" id="KAG0721425.1"/>
    </source>
</evidence>
<evidence type="ECO:0000259" key="6">
    <source>
        <dbReference type="Pfam" id="PF00884"/>
    </source>
</evidence>
<evidence type="ECO:0000256" key="4">
    <source>
        <dbReference type="ARBA" id="ARBA00022837"/>
    </source>
</evidence>
<dbReference type="GO" id="GO:0046872">
    <property type="term" value="F:metal ion binding"/>
    <property type="evidence" value="ECO:0007669"/>
    <property type="project" value="UniProtKB-KW"/>
</dbReference>
<dbReference type="Gene3D" id="3.40.720.10">
    <property type="entry name" value="Alkaline Phosphatase, subunit A"/>
    <property type="match status" value="1"/>
</dbReference>